<feature type="domain" description="GS catalytic" evidence="4">
    <location>
        <begin position="539"/>
        <end position="865"/>
    </location>
</feature>
<dbReference type="InterPro" id="IPR027303">
    <property type="entry name" value="Gln_synth_gly_rich_site"/>
</dbReference>
<evidence type="ECO:0000256" key="1">
    <source>
        <dbReference type="ARBA" id="ARBA00021364"/>
    </source>
</evidence>
<comment type="caution">
    <text evidence="5">The sequence shown here is derived from an EMBL/GenBank/DDBJ whole genome shotgun (WGS) entry which is preliminary data.</text>
</comment>
<evidence type="ECO:0000256" key="2">
    <source>
        <dbReference type="PROSITE-ProRule" id="PRU01331"/>
    </source>
</evidence>
<sequence length="865" mass="96412">MYSNATQDEGAFLHAVRTTPIIDNHAHPLLRPAVGYPTPMLSITTEAEGSALHATTTSLSHLRAVRQLADVLGCEPTWNSVSNALERKREDTATYENWVKTCLGGIHSILVDDYLGNEDANEAYNYFDKFTPGRSKRIVRIEHVATLLIELACTEHSTPEAAFSSFVSSLRHSISQDLVNPAVVGFKSVICYRTGLAIPQHPDQDKAFAAFQEIHSQRQQPGAASFTRLQHEELNEYVVHCLASIISESGTLHPKPIQFHTGLGDNDITLAKASPSHLQQFVKQYPTVPVVLLHSGYPFVRDAGYMATVYANVYADIGEVFPMVSRDGQETIVRQILEICPSSKVIWSTDGHWYPETYFLAVIQMREAFETVLCEYVRKGDLTWQQATRFVEDMLFHNSNKLYDLSLSMDSPTSSLVPRRAPEQPASRTERLEKLLGENDSVQFVRLCWVDYTGTTRVRFIPRRRAIALLQPKNELKVSTAKAALAVLQNDQLVTGTSPAGEWNLHADFHSLRLGPRDGQLTVMGDFREKDGSPATICPRTLLQNILKTAASHGISFLLGFEIEFVLLERAGPRRYNRLDGDAHAWCVNGATDHAVVVKVIEEAMAKLDRAGIHVEMMHPESAFGQYEIILPAAPALESIDSLLYARQVISSCANAQGYKMTLHPKPFADSPGTASHVHMSISSPRGSYPSVYEPFYAGILRHLPSIIAFACPNPVSYSRIVDSCWAGGTWVTWGTQNRETPLRKIEDSHWEFKCLDGLANPYLAMAAVLSSGLDGILNSYALVWKECPEDPASLAQDQREHLNITEKLPSSLGEALDILSQDERLHSLLGRESVERYLMVKRGEISALSSMDSSKHWQWIVERY</sequence>
<dbReference type="InterPro" id="IPR036651">
    <property type="entry name" value="Gln_synt_N_sf"/>
</dbReference>
<evidence type="ECO:0000313" key="6">
    <source>
        <dbReference type="Proteomes" id="UP000738349"/>
    </source>
</evidence>
<dbReference type="InterPro" id="IPR006680">
    <property type="entry name" value="Amidohydro-rel"/>
</dbReference>
<keyword evidence="6" id="KW-1185">Reference proteome</keyword>
<dbReference type="Gene3D" id="3.20.20.140">
    <property type="entry name" value="Metal-dependent hydrolases"/>
    <property type="match status" value="1"/>
</dbReference>
<dbReference type="Pfam" id="PF04909">
    <property type="entry name" value="Amidohydro_2"/>
    <property type="match status" value="1"/>
</dbReference>
<organism evidence="5 6">
    <name type="scientific">Dactylonectria macrodidyma</name>
    <dbReference type="NCBI Taxonomy" id="307937"/>
    <lineage>
        <taxon>Eukaryota</taxon>
        <taxon>Fungi</taxon>
        <taxon>Dikarya</taxon>
        <taxon>Ascomycota</taxon>
        <taxon>Pezizomycotina</taxon>
        <taxon>Sordariomycetes</taxon>
        <taxon>Hypocreomycetidae</taxon>
        <taxon>Hypocreales</taxon>
        <taxon>Nectriaceae</taxon>
        <taxon>Dactylonectria</taxon>
    </lineage>
</organism>
<dbReference type="SUPFAM" id="SSF55931">
    <property type="entry name" value="Glutamine synthetase/guanido kinase"/>
    <property type="match status" value="1"/>
</dbReference>
<dbReference type="Gene3D" id="3.30.590.10">
    <property type="entry name" value="Glutamine synthetase/guanido kinase, catalytic domain"/>
    <property type="match status" value="1"/>
</dbReference>
<dbReference type="PROSITE" id="PS51987">
    <property type="entry name" value="GS_CATALYTIC"/>
    <property type="match status" value="1"/>
</dbReference>
<dbReference type="Pfam" id="PF00120">
    <property type="entry name" value="Gln-synt_C"/>
    <property type="match status" value="1"/>
</dbReference>
<dbReference type="SUPFAM" id="SSF51556">
    <property type="entry name" value="Metallo-dependent hydrolases"/>
    <property type="match status" value="1"/>
</dbReference>
<dbReference type="PANTHER" id="PTHR43383">
    <property type="entry name" value="NODULIN 6"/>
    <property type="match status" value="1"/>
</dbReference>
<dbReference type="InterPro" id="IPR008146">
    <property type="entry name" value="Gln_synth_cat_dom"/>
</dbReference>
<proteinExistence type="inferred from homology"/>
<name>A0A9P9D578_9HYPO</name>
<dbReference type="AlphaFoldDB" id="A0A9P9D578"/>
<evidence type="ECO:0000256" key="3">
    <source>
        <dbReference type="RuleBase" id="RU000384"/>
    </source>
</evidence>
<dbReference type="Proteomes" id="UP000738349">
    <property type="component" value="Unassembled WGS sequence"/>
</dbReference>
<accession>A0A9P9D578</accession>
<dbReference type="InterPro" id="IPR032466">
    <property type="entry name" value="Metal_Hydrolase"/>
</dbReference>
<gene>
    <name evidence="5" type="ORF">EDB81DRAFT_703183</name>
</gene>
<dbReference type="GO" id="GO:0004356">
    <property type="term" value="F:glutamine synthetase activity"/>
    <property type="evidence" value="ECO:0007669"/>
    <property type="project" value="InterPro"/>
</dbReference>
<reference evidence="5" key="1">
    <citation type="journal article" date="2021" name="Nat. Commun.">
        <title>Genetic determinants of endophytism in the Arabidopsis root mycobiome.</title>
        <authorList>
            <person name="Mesny F."/>
            <person name="Miyauchi S."/>
            <person name="Thiergart T."/>
            <person name="Pickel B."/>
            <person name="Atanasova L."/>
            <person name="Karlsson M."/>
            <person name="Huettel B."/>
            <person name="Barry K.W."/>
            <person name="Haridas S."/>
            <person name="Chen C."/>
            <person name="Bauer D."/>
            <person name="Andreopoulos W."/>
            <person name="Pangilinan J."/>
            <person name="LaButti K."/>
            <person name="Riley R."/>
            <person name="Lipzen A."/>
            <person name="Clum A."/>
            <person name="Drula E."/>
            <person name="Henrissat B."/>
            <person name="Kohler A."/>
            <person name="Grigoriev I.V."/>
            <person name="Martin F.M."/>
            <person name="Hacquard S."/>
        </authorList>
    </citation>
    <scope>NUCLEOTIDE SEQUENCE</scope>
    <source>
        <strain evidence="5">MPI-CAGE-AT-0147</strain>
    </source>
</reference>
<protein>
    <recommendedName>
        <fullName evidence="1">Glutamine synthetase</fullName>
    </recommendedName>
</protein>
<dbReference type="Gene3D" id="3.10.20.70">
    <property type="entry name" value="Glutamine synthetase, N-terminal domain"/>
    <property type="match status" value="1"/>
</dbReference>
<evidence type="ECO:0000313" key="5">
    <source>
        <dbReference type="EMBL" id="KAH7112647.1"/>
    </source>
</evidence>
<dbReference type="PROSITE" id="PS00181">
    <property type="entry name" value="GLNA_ATP"/>
    <property type="match status" value="1"/>
</dbReference>
<dbReference type="GO" id="GO:0006542">
    <property type="term" value="P:glutamine biosynthetic process"/>
    <property type="evidence" value="ECO:0007669"/>
    <property type="project" value="InterPro"/>
</dbReference>
<dbReference type="GO" id="GO:0016787">
    <property type="term" value="F:hydrolase activity"/>
    <property type="evidence" value="ECO:0007669"/>
    <property type="project" value="InterPro"/>
</dbReference>
<dbReference type="InterPro" id="IPR014746">
    <property type="entry name" value="Gln_synth/guanido_kin_cat_dom"/>
</dbReference>
<comment type="similarity">
    <text evidence="2 3">Belongs to the glutamine synthetase family.</text>
</comment>
<evidence type="ECO:0000259" key="4">
    <source>
        <dbReference type="PROSITE" id="PS51987"/>
    </source>
</evidence>
<dbReference type="EMBL" id="JAGMUV010000037">
    <property type="protein sequence ID" value="KAH7112647.1"/>
    <property type="molecule type" value="Genomic_DNA"/>
</dbReference>
<dbReference type="SMART" id="SM01230">
    <property type="entry name" value="Gln-synt_C"/>
    <property type="match status" value="1"/>
</dbReference>
<dbReference type="PANTHER" id="PTHR43383:SF2">
    <property type="entry name" value="AMIDOHYDROLASE 2 FAMILY PROTEIN"/>
    <property type="match status" value="1"/>
</dbReference>
<dbReference type="OrthoDB" id="3364440at2759"/>